<proteinExistence type="predicted"/>
<dbReference type="EMBL" id="JAUSQZ010000001">
    <property type="protein sequence ID" value="MDP9827778.1"/>
    <property type="molecule type" value="Genomic_DNA"/>
</dbReference>
<evidence type="ECO:0008006" key="3">
    <source>
        <dbReference type="Google" id="ProtNLM"/>
    </source>
</evidence>
<name>A0ABT9P523_9ACTN</name>
<dbReference type="RefSeq" id="WP_307244263.1">
    <property type="nucleotide sequence ID" value="NZ_JAUSQZ010000001.1"/>
</dbReference>
<sequence>MSGEISHNPDSLGAGIQGMDLAVSGLGVIRDRMDRMFNQIGSIIDGNADDELSQGVEKTWKMVGEISQSTTGGLGETLLKFTDGVTTAGALRDIAGENAATVGNWGAGTSGGKH</sequence>
<evidence type="ECO:0000313" key="1">
    <source>
        <dbReference type="EMBL" id="MDP9827778.1"/>
    </source>
</evidence>
<comment type="caution">
    <text evidence="1">The sequence shown here is derived from an EMBL/GenBank/DDBJ whole genome shotgun (WGS) entry which is preliminary data.</text>
</comment>
<keyword evidence="2" id="KW-1185">Reference proteome</keyword>
<accession>A0ABT9P523</accession>
<gene>
    <name evidence="1" type="ORF">J2S57_003527</name>
</gene>
<reference evidence="1 2" key="1">
    <citation type="submission" date="2023-07" db="EMBL/GenBank/DDBJ databases">
        <title>Sequencing the genomes of 1000 actinobacteria strains.</title>
        <authorList>
            <person name="Klenk H.-P."/>
        </authorList>
    </citation>
    <scope>NUCLEOTIDE SEQUENCE [LARGE SCALE GENOMIC DNA]</scope>
    <source>
        <strain evidence="1 2">DSM 44388</strain>
    </source>
</reference>
<evidence type="ECO:0000313" key="2">
    <source>
        <dbReference type="Proteomes" id="UP001235712"/>
    </source>
</evidence>
<organism evidence="1 2">
    <name type="scientific">Kineosporia succinea</name>
    <dbReference type="NCBI Taxonomy" id="84632"/>
    <lineage>
        <taxon>Bacteria</taxon>
        <taxon>Bacillati</taxon>
        <taxon>Actinomycetota</taxon>
        <taxon>Actinomycetes</taxon>
        <taxon>Kineosporiales</taxon>
        <taxon>Kineosporiaceae</taxon>
        <taxon>Kineosporia</taxon>
    </lineage>
</organism>
<dbReference type="Proteomes" id="UP001235712">
    <property type="component" value="Unassembled WGS sequence"/>
</dbReference>
<protein>
    <recommendedName>
        <fullName evidence="3">WXG100 family type VII secretion target</fullName>
    </recommendedName>
</protein>